<evidence type="ECO:0000313" key="5">
    <source>
        <dbReference type="Proteomes" id="UP001189429"/>
    </source>
</evidence>
<dbReference type="InterPro" id="IPR043130">
    <property type="entry name" value="CDP-OH_PTrfase_TM_dom"/>
</dbReference>
<organism evidence="4 5">
    <name type="scientific">Prorocentrum cordatum</name>
    <dbReference type="NCBI Taxonomy" id="2364126"/>
    <lineage>
        <taxon>Eukaryota</taxon>
        <taxon>Sar</taxon>
        <taxon>Alveolata</taxon>
        <taxon>Dinophyceae</taxon>
        <taxon>Prorocentrales</taxon>
        <taxon>Prorocentraceae</taxon>
        <taxon>Prorocentrum</taxon>
    </lineage>
</organism>
<comment type="similarity">
    <text evidence="2">Belongs to the CDP-alcohol phosphatidyltransferase class-I family.</text>
</comment>
<reference evidence="4" key="1">
    <citation type="submission" date="2023-10" db="EMBL/GenBank/DDBJ databases">
        <authorList>
            <person name="Chen Y."/>
            <person name="Shah S."/>
            <person name="Dougan E. K."/>
            <person name="Thang M."/>
            <person name="Chan C."/>
        </authorList>
    </citation>
    <scope>NUCLEOTIDE SEQUENCE [LARGE SCALE GENOMIC DNA]</scope>
</reference>
<keyword evidence="5" id="KW-1185">Reference proteome</keyword>
<evidence type="ECO:0000256" key="3">
    <source>
        <dbReference type="SAM" id="Coils"/>
    </source>
</evidence>
<dbReference type="Gene3D" id="1.20.120.1760">
    <property type="match status" value="1"/>
</dbReference>
<protein>
    <submittedName>
        <fullName evidence="4">Uncharacterized protein</fullName>
    </submittedName>
</protein>
<name>A0ABN9Y0A0_9DINO</name>
<keyword evidence="1 2" id="KW-0808">Transferase</keyword>
<dbReference type="Pfam" id="PF01066">
    <property type="entry name" value="CDP-OH_P_transf"/>
    <property type="match status" value="1"/>
</dbReference>
<gene>
    <name evidence="4" type="ORF">PCOR1329_LOCUS80492</name>
</gene>
<sequence length="1489" mass="160457">MVPAPFPHAPWVKPQVDGEGWSIARGRRGQAQVSSFACPSCGCKKSSVNASHCKHCAHPLPRLFHGDGPPAGGRWAAAGPPGFWYGNGFSGKGPVFQNFGGKGGGRGPSGKGKGKGYFGGDQTMWDVLAHQGDARAGGAGGGTPPLPVGPAPAITAAEAKALGESLQKAGDVGAAAKYLDMAKHLEAAAKPVVVSDHTRRQQAHSMVRKLEKQMEQQLGRVTRLREQLVEAEASLRSLRVHLDQADLDYKQTLAALQGPPQPTEERTQSISFKLEDLVAGDVDFAKIIDCSHMLEDLTTDNDVDVADLEQFQKRKEDLSSGVTKLARDLFAQVASHAKALREQHEAHRLRDAAAAAGAGAGAPSEGAKAAASAAGAAEAGQASAAPQEDIRAKKQYCVKAGEALREGSPVARLPQSDAIFPGASSARAWSCMRPVPDDERLPVTSAPTPAAQGAADGCIRLDEGLLVTTVNANSWGTLKNFLSSASSHVVIAQEHRLKDPCALDQASKSSKFLGWKTLEEAYLREFASVFEMALGFSKLLGMLFSFLVELSPPWFTFQGEAGRQVLNSILQPPSAVAVQESSEFHSLFKASAALARCAFSPVLDPELGSDLDDLIDQVAQAVAAAKALHRAITATLECKLAMDKVGMISNSPDVSRKLTETLGPPVGPACSRVTNLGSDFTSGRPVRSKGRSAKLKSRAAATLRKTKKLKGFQQVLGRKCLKVFAAGPMAGAVYGSDLFGISDRELLNLRRMAMSTVEPRAQGRSLSVLCLLSDDPTWRGCCAPVIRWAKEVWTLHTHGFPWTLSWAELRDGWSAVSASDDHSWSKVAGPISALRVTWYRLGWTMPNFCTFVDDFGREISLTLSSPKLACCEEPRLPVALRSSGELEDNGLKMPRRLILEYVQLLKDNPAANVMDRLSLYKRAIWTVARRLEQSSNIAPSTLDMEDRLGVALKLIRAIEQGKLSAISDCIQACPELKDYVRNPYAIEGNLTRKLEDLRNFAADLARQHALDELTKSREVLQGTDEFKASRARQRNTRLIFRLAPGRAGGIGAVQKPSGEVVVDSQGMATALRDHWSEVFQKTGVNRALLEDWLRDDVQHRPSTDLSLPALRLKWVHFLTAIRNSNNSAPGPDGIPFLAWRRCAKFSAQILLDSTRWMGEVGVGGIGEEQLKAMQLTGMPYGLMDIDAAATAAKVRAMMHEASQSGGLNVRSRALYLNSLLSQADSVQKHMLYGHWARNAFVLNLDSAHSAVQMRIGTPTPENALAEFVGFILAKTVNRRMAPDERAALRACAVYALMRTHGSVRADPLRRAAGQLRRCAPSLLTLGALVSGLSAVRFAQEGVFTGAVKCVMLAGVLDGLDGHTARFLGAVSEMGAELDSLCDLANFGVVPALVAYFWAIRLPQEACSSHWTMRCCGRLAARTPAAARCDLRASTSPIGPPRWTSSFSADLPAGGPPFQLVRLGTTTSCRGNCISRASLLLWLQHTLWCL</sequence>
<dbReference type="EMBL" id="CAUYUJ010021404">
    <property type="protein sequence ID" value="CAK0904509.1"/>
    <property type="molecule type" value="Genomic_DNA"/>
</dbReference>
<dbReference type="Proteomes" id="UP001189429">
    <property type="component" value="Unassembled WGS sequence"/>
</dbReference>
<dbReference type="InterPro" id="IPR048254">
    <property type="entry name" value="CDP_ALCOHOL_P_TRANSF_CS"/>
</dbReference>
<evidence type="ECO:0000256" key="1">
    <source>
        <dbReference type="ARBA" id="ARBA00022679"/>
    </source>
</evidence>
<feature type="coiled-coil region" evidence="3">
    <location>
        <begin position="207"/>
        <end position="241"/>
    </location>
</feature>
<comment type="caution">
    <text evidence="4">The sequence shown here is derived from an EMBL/GenBank/DDBJ whole genome shotgun (WGS) entry which is preliminary data.</text>
</comment>
<proteinExistence type="inferred from homology"/>
<evidence type="ECO:0000256" key="2">
    <source>
        <dbReference type="RuleBase" id="RU003750"/>
    </source>
</evidence>
<dbReference type="InterPro" id="IPR000462">
    <property type="entry name" value="CDP-OH_P_trans"/>
</dbReference>
<accession>A0ABN9Y0A0</accession>
<dbReference type="PROSITE" id="PS00379">
    <property type="entry name" value="CDP_ALCOHOL_P_TRANSF"/>
    <property type="match status" value="1"/>
</dbReference>
<keyword evidence="3" id="KW-0175">Coiled coil</keyword>
<evidence type="ECO:0000313" key="4">
    <source>
        <dbReference type="EMBL" id="CAK0904509.1"/>
    </source>
</evidence>